<name>A0AAV6JWN2_9ERIC</name>
<evidence type="ECO:0000313" key="2">
    <source>
        <dbReference type="EMBL" id="KAG5544547.1"/>
    </source>
</evidence>
<accession>A0AAV6JWN2</accession>
<organism evidence="2 3">
    <name type="scientific">Rhododendron griersonianum</name>
    <dbReference type="NCBI Taxonomy" id="479676"/>
    <lineage>
        <taxon>Eukaryota</taxon>
        <taxon>Viridiplantae</taxon>
        <taxon>Streptophyta</taxon>
        <taxon>Embryophyta</taxon>
        <taxon>Tracheophyta</taxon>
        <taxon>Spermatophyta</taxon>
        <taxon>Magnoliopsida</taxon>
        <taxon>eudicotyledons</taxon>
        <taxon>Gunneridae</taxon>
        <taxon>Pentapetalae</taxon>
        <taxon>asterids</taxon>
        <taxon>Ericales</taxon>
        <taxon>Ericaceae</taxon>
        <taxon>Ericoideae</taxon>
        <taxon>Rhodoreae</taxon>
        <taxon>Rhododendron</taxon>
    </lineage>
</organism>
<gene>
    <name evidence="2" type="ORF">RHGRI_017095</name>
</gene>
<keyword evidence="3" id="KW-1185">Reference proteome</keyword>
<comment type="caution">
    <text evidence="2">The sequence shown here is derived from an EMBL/GenBank/DDBJ whole genome shotgun (WGS) entry which is preliminary data.</text>
</comment>
<protein>
    <submittedName>
        <fullName evidence="2">Uncharacterized protein</fullName>
    </submittedName>
</protein>
<evidence type="ECO:0000313" key="3">
    <source>
        <dbReference type="Proteomes" id="UP000823749"/>
    </source>
</evidence>
<feature type="region of interest" description="Disordered" evidence="1">
    <location>
        <begin position="41"/>
        <end position="107"/>
    </location>
</feature>
<dbReference type="EMBL" id="JACTNZ010000006">
    <property type="protein sequence ID" value="KAG5544547.1"/>
    <property type="molecule type" value="Genomic_DNA"/>
</dbReference>
<feature type="compositionally biased region" description="Acidic residues" evidence="1">
    <location>
        <begin position="221"/>
        <end position="254"/>
    </location>
</feature>
<feature type="compositionally biased region" description="Basic and acidic residues" evidence="1">
    <location>
        <begin position="41"/>
        <end position="50"/>
    </location>
</feature>
<evidence type="ECO:0000256" key="1">
    <source>
        <dbReference type="SAM" id="MobiDB-lite"/>
    </source>
</evidence>
<feature type="region of interest" description="Disordered" evidence="1">
    <location>
        <begin position="221"/>
        <end position="273"/>
    </location>
</feature>
<sequence>MSQDGELCLPKVKDPALALFGAHSPYVKEEVLGRVKKHLKDIDGTLERDVGNSVSLSGQDGEGRAKGVQLSGKHTSKRPAKDAVEVAKPGKRKKTSKGNEESSKVVQPDVMEEVVRIPRVEVPEMETGGGLEMPSNSLEVTGTLDQNVAAHGVMDDIWGDEGVSSGRVLHPWKGSEESSKVVQPDVIEEVVRTRVGVLETAAGGGLEVPLDSLEAIDVVWSEEEEEEEMEEEEGSEDNDRDDDQRDEEEGEEETGLMGDQAGFNHVEEGDGGE</sequence>
<proteinExistence type="predicted"/>
<dbReference type="Proteomes" id="UP000823749">
    <property type="component" value="Chromosome 6"/>
</dbReference>
<dbReference type="AlphaFoldDB" id="A0AAV6JWN2"/>
<reference evidence="2 3" key="1">
    <citation type="submission" date="2020-08" db="EMBL/GenBank/DDBJ databases">
        <title>Plant Genome Project.</title>
        <authorList>
            <person name="Zhang R.-G."/>
        </authorList>
    </citation>
    <scope>NUCLEOTIDE SEQUENCE [LARGE SCALE GENOMIC DNA]</scope>
    <source>
        <strain evidence="2">WSP0</strain>
        <tissue evidence="2">Leaf</tissue>
    </source>
</reference>